<name>R6WTG9_9FIRM</name>
<gene>
    <name evidence="1" type="ORF">BN587_01900</name>
</gene>
<dbReference type="Proteomes" id="UP000014937">
    <property type="component" value="Unassembled WGS sequence"/>
</dbReference>
<reference evidence="1" key="1">
    <citation type="submission" date="2012-11" db="EMBL/GenBank/DDBJ databases">
        <title>Dependencies among metagenomic species, viruses, plasmids and units of genetic variation.</title>
        <authorList>
            <person name="Nielsen H.B."/>
            <person name="Almeida M."/>
            <person name="Juncker A.S."/>
            <person name="Rasmussen S."/>
            <person name="Li J."/>
            <person name="Sunagawa S."/>
            <person name="Plichta D."/>
            <person name="Gautier L."/>
            <person name="Le Chatelier E."/>
            <person name="Peletier E."/>
            <person name="Bonde I."/>
            <person name="Nielsen T."/>
            <person name="Manichanh C."/>
            <person name="Arumugam M."/>
            <person name="Batto J."/>
            <person name="Santos M.B.Q.D."/>
            <person name="Blom N."/>
            <person name="Borruel N."/>
            <person name="Burgdorf K.S."/>
            <person name="Boumezbeur F."/>
            <person name="Casellas F."/>
            <person name="Dore J."/>
            <person name="Guarner F."/>
            <person name="Hansen T."/>
            <person name="Hildebrand F."/>
            <person name="Kaas R.S."/>
            <person name="Kennedy S."/>
            <person name="Kristiansen K."/>
            <person name="Kultima J.R."/>
            <person name="Leonard P."/>
            <person name="Levenez F."/>
            <person name="Lund O."/>
            <person name="Moumen B."/>
            <person name="Le Paslier D."/>
            <person name="Pons N."/>
            <person name="Pedersen O."/>
            <person name="Prifti E."/>
            <person name="Qin J."/>
            <person name="Raes J."/>
            <person name="Tap J."/>
            <person name="Tims S."/>
            <person name="Ussery D.W."/>
            <person name="Yamada T."/>
            <person name="MetaHit consortium"/>
            <person name="Renault P."/>
            <person name="Sicheritz-Ponten T."/>
            <person name="Bork P."/>
            <person name="Wang J."/>
            <person name="Brunak S."/>
            <person name="Ehrlich S.D."/>
        </authorList>
    </citation>
    <scope>NUCLEOTIDE SEQUENCE [LARGE SCALE GENOMIC DNA]</scope>
</reference>
<dbReference type="HOGENOM" id="CLU_128056_0_0_9"/>
<accession>R6WTG9</accession>
<evidence type="ECO:0000313" key="1">
    <source>
        <dbReference type="EMBL" id="CDD10254.1"/>
    </source>
</evidence>
<dbReference type="EMBL" id="CBGL010000028">
    <property type="protein sequence ID" value="CDD10254.1"/>
    <property type="molecule type" value="Genomic_DNA"/>
</dbReference>
<proteinExistence type="predicted"/>
<dbReference type="RefSeq" id="WP_021720933.1">
    <property type="nucleotide sequence ID" value="NZ_FR892819.1"/>
</dbReference>
<organism evidence="1">
    <name type="scientific">Phascolarctobacterium succinatutens CAG:287</name>
    <dbReference type="NCBI Taxonomy" id="1263101"/>
    <lineage>
        <taxon>Bacteria</taxon>
        <taxon>Bacillati</taxon>
        <taxon>Bacillota</taxon>
        <taxon>Negativicutes</taxon>
        <taxon>Acidaminococcales</taxon>
        <taxon>Acidaminococcaceae</taxon>
        <taxon>Phascolarctobacterium</taxon>
    </lineage>
</organism>
<protein>
    <submittedName>
        <fullName evidence="1">Uncharacterized protein</fullName>
    </submittedName>
</protein>
<comment type="caution">
    <text evidence="1">The sequence shown here is derived from an EMBL/GenBank/DDBJ whole genome shotgun (WGS) entry which is preliminary data.</text>
</comment>
<dbReference type="AlphaFoldDB" id="R6WTG9"/>
<sequence>MLNVEELMELEEKFRKTIAEKSEEILSKLNRDGKLEEVLELLGLADLLADDCAYKPYKTGKVFIVGQCEVKMQQLLGLIKGMGFDKNRFEFCLDYDDVKRFNFEKLFWRPENTLVLVGPMPHKTCGTGDYSSAIEAITQRPGSPNVIRCGSNSLKMTKSSIRDALQQALDLGMVVA</sequence>